<evidence type="ECO:0000259" key="11">
    <source>
        <dbReference type="PROSITE" id="PS50850"/>
    </source>
</evidence>
<comment type="subcellular location">
    <subcellularLocation>
        <location evidence="1">Cell membrane</location>
        <topology evidence="1">Multi-pass membrane protein</topology>
    </subcellularLocation>
</comment>
<dbReference type="InterPro" id="IPR011701">
    <property type="entry name" value="MFS"/>
</dbReference>
<feature type="domain" description="Major facilitator superfamily (MFS) profile" evidence="11">
    <location>
        <begin position="244"/>
        <end position="421"/>
    </location>
</feature>
<dbReference type="Proteomes" id="UP001501676">
    <property type="component" value="Unassembled WGS sequence"/>
</dbReference>
<keyword evidence="6 10" id="KW-0812">Transmembrane</keyword>
<dbReference type="InterPro" id="IPR036259">
    <property type="entry name" value="MFS_trans_sf"/>
</dbReference>
<proteinExistence type="inferred from homology"/>
<feature type="compositionally biased region" description="Low complexity" evidence="9">
    <location>
        <begin position="212"/>
        <end position="222"/>
    </location>
</feature>
<evidence type="ECO:0000256" key="2">
    <source>
        <dbReference type="ARBA" id="ARBA00006523"/>
    </source>
</evidence>
<keyword evidence="3" id="KW-0813">Transport</keyword>
<keyword evidence="7 10" id="KW-1133">Transmembrane helix</keyword>
<feature type="transmembrane region" description="Helical" evidence="10">
    <location>
        <begin position="56"/>
        <end position="77"/>
    </location>
</feature>
<evidence type="ECO:0000256" key="8">
    <source>
        <dbReference type="ARBA" id="ARBA00023136"/>
    </source>
</evidence>
<evidence type="ECO:0000256" key="9">
    <source>
        <dbReference type="SAM" id="MobiDB-lite"/>
    </source>
</evidence>
<evidence type="ECO:0000256" key="6">
    <source>
        <dbReference type="ARBA" id="ARBA00022692"/>
    </source>
</evidence>
<keyword evidence="13" id="KW-1185">Reference proteome</keyword>
<organism evidence="12 13">
    <name type="scientific">Cryptosporangium minutisporangium</name>
    <dbReference type="NCBI Taxonomy" id="113569"/>
    <lineage>
        <taxon>Bacteria</taxon>
        <taxon>Bacillati</taxon>
        <taxon>Actinomycetota</taxon>
        <taxon>Actinomycetes</taxon>
        <taxon>Cryptosporangiales</taxon>
        <taxon>Cryptosporangiaceae</taxon>
        <taxon>Cryptosporangium</taxon>
    </lineage>
</organism>
<gene>
    <name evidence="12" type="primary">setB</name>
    <name evidence="12" type="ORF">GCM10020369_39850</name>
</gene>
<dbReference type="Pfam" id="PF07690">
    <property type="entry name" value="MFS_1"/>
    <property type="match status" value="1"/>
</dbReference>
<dbReference type="PANTHER" id="PTHR23535:SF2">
    <property type="entry name" value="SUGAR EFFLUX TRANSPORTER A-RELATED"/>
    <property type="match status" value="1"/>
</dbReference>
<evidence type="ECO:0000256" key="3">
    <source>
        <dbReference type="ARBA" id="ARBA00022448"/>
    </source>
</evidence>
<dbReference type="EMBL" id="BAAAYN010000024">
    <property type="protein sequence ID" value="GAA3389498.1"/>
    <property type="molecule type" value="Genomic_DNA"/>
</dbReference>
<dbReference type="RefSeq" id="WP_345729662.1">
    <property type="nucleotide sequence ID" value="NZ_BAAAYN010000024.1"/>
</dbReference>
<dbReference type="SUPFAM" id="SSF103473">
    <property type="entry name" value="MFS general substrate transporter"/>
    <property type="match status" value="1"/>
</dbReference>
<feature type="transmembrane region" description="Helical" evidence="10">
    <location>
        <begin position="283"/>
        <end position="304"/>
    </location>
</feature>
<protein>
    <submittedName>
        <fullName evidence="12">Sugar efflux transporter SetB</fullName>
    </submittedName>
</protein>
<feature type="transmembrane region" description="Helical" evidence="10">
    <location>
        <begin position="22"/>
        <end position="44"/>
    </location>
</feature>
<dbReference type="PROSITE" id="PS50850">
    <property type="entry name" value="MFS"/>
    <property type="match status" value="1"/>
</dbReference>
<evidence type="ECO:0000313" key="12">
    <source>
        <dbReference type="EMBL" id="GAA3389498.1"/>
    </source>
</evidence>
<evidence type="ECO:0000256" key="4">
    <source>
        <dbReference type="ARBA" id="ARBA00022475"/>
    </source>
</evidence>
<dbReference type="Gene3D" id="1.20.1250.20">
    <property type="entry name" value="MFS general substrate transporter like domains"/>
    <property type="match status" value="2"/>
</dbReference>
<accession>A0ABP6T1U2</accession>
<reference evidence="13" key="1">
    <citation type="journal article" date="2019" name="Int. J. Syst. Evol. Microbiol.">
        <title>The Global Catalogue of Microorganisms (GCM) 10K type strain sequencing project: providing services to taxonomists for standard genome sequencing and annotation.</title>
        <authorList>
            <consortium name="The Broad Institute Genomics Platform"/>
            <consortium name="The Broad Institute Genome Sequencing Center for Infectious Disease"/>
            <person name="Wu L."/>
            <person name="Ma J."/>
        </authorList>
    </citation>
    <scope>NUCLEOTIDE SEQUENCE [LARGE SCALE GENOMIC DNA]</scope>
    <source>
        <strain evidence="13">JCM 9458</strain>
    </source>
</reference>
<dbReference type="PANTHER" id="PTHR23535">
    <property type="entry name" value="SUGAR EFFLUX TRANSPORTER A-RELATED"/>
    <property type="match status" value="1"/>
</dbReference>
<feature type="transmembrane region" description="Helical" evidence="10">
    <location>
        <begin position="89"/>
        <end position="107"/>
    </location>
</feature>
<evidence type="ECO:0000256" key="5">
    <source>
        <dbReference type="ARBA" id="ARBA00022597"/>
    </source>
</evidence>
<feature type="transmembrane region" description="Helical" evidence="10">
    <location>
        <begin position="370"/>
        <end position="388"/>
    </location>
</feature>
<comment type="similarity">
    <text evidence="2">Belongs to the major facilitator superfamily. Set transporter family.</text>
</comment>
<feature type="region of interest" description="Disordered" evidence="9">
    <location>
        <begin position="207"/>
        <end position="235"/>
    </location>
</feature>
<sequence>MPAPFVASLPSHPKSADAIRRWAPLSTVFLAVGLSMAMTFPFRALFLTDAVHAGPVLVTLFLIVAAVTGVLASSWLGRLSDAGPHRSRLIVGAALAGVVGCGLSAVVRNYWVLLVVTATAVAVSTALQAQLFAYARVTVGTGERGAFTTNALRTLFSASWVAGPFAAAILIELGGFTLIFSVAAAVYGLAALVAQLGMPEPGLVPSTADVPSTAGASSTAGAEPVASGPVEGPHAAGARDVSPGLLWLNVVGLVLMQTAAVLGVQALPLFVDEELHGSIRDTGLLLGLCAGLEIPLMLVFGVLAVRIPVRVLFLAGPALAAAYFAVVAVSTGVGQVAAAQVLNAAGIALIQGIGITYFQDLLPSRPGRASTLFSNAFPVGATLSAPLLGIAQHLGYRTGFAAAAVLSAAGMALLLTRRTRS</sequence>
<evidence type="ECO:0000256" key="7">
    <source>
        <dbReference type="ARBA" id="ARBA00022989"/>
    </source>
</evidence>
<feature type="transmembrane region" description="Helical" evidence="10">
    <location>
        <begin position="311"/>
        <end position="331"/>
    </location>
</feature>
<keyword evidence="4" id="KW-1003">Cell membrane</keyword>
<feature type="transmembrane region" description="Helical" evidence="10">
    <location>
        <begin position="246"/>
        <end position="271"/>
    </location>
</feature>
<feature type="transmembrane region" description="Helical" evidence="10">
    <location>
        <begin position="337"/>
        <end position="358"/>
    </location>
</feature>
<feature type="transmembrane region" description="Helical" evidence="10">
    <location>
        <begin position="177"/>
        <end position="196"/>
    </location>
</feature>
<name>A0ABP6T1U2_9ACTN</name>
<comment type="caution">
    <text evidence="12">The sequence shown here is derived from an EMBL/GenBank/DDBJ whole genome shotgun (WGS) entry which is preliminary data.</text>
</comment>
<keyword evidence="8 10" id="KW-0472">Membrane</keyword>
<dbReference type="InterPro" id="IPR020846">
    <property type="entry name" value="MFS_dom"/>
</dbReference>
<evidence type="ECO:0000256" key="10">
    <source>
        <dbReference type="SAM" id="Phobius"/>
    </source>
</evidence>
<evidence type="ECO:0000256" key="1">
    <source>
        <dbReference type="ARBA" id="ARBA00004651"/>
    </source>
</evidence>
<feature type="transmembrane region" description="Helical" evidence="10">
    <location>
        <begin position="394"/>
        <end position="415"/>
    </location>
</feature>
<evidence type="ECO:0000313" key="13">
    <source>
        <dbReference type="Proteomes" id="UP001501676"/>
    </source>
</evidence>
<keyword evidence="5" id="KW-0762">Sugar transport</keyword>
<feature type="transmembrane region" description="Helical" evidence="10">
    <location>
        <begin position="113"/>
        <end position="139"/>
    </location>
</feature>